<organism evidence="1 2">
    <name type="scientific">Sphaerisporangium siamense</name>
    <dbReference type="NCBI Taxonomy" id="795645"/>
    <lineage>
        <taxon>Bacteria</taxon>
        <taxon>Bacillati</taxon>
        <taxon>Actinomycetota</taxon>
        <taxon>Actinomycetes</taxon>
        <taxon>Streptosporangiales</taxon>
        <taxon>Streptosporangiaceae</taxon>
        <taxon>Sphaerisporangium</taxon>
    </lineage>
</organism>
<evidence type="ECO:0000313" key="1">
    <source>
        <dbReference type="EMBL" id="MBB4700495.1"/>
    </source>
</evidence>
<reference evidence="1 2" key="1">
    <citation type="submission" date="2020-08" db="EMBL/GenBank/DDBJ databases">
        <title>Sequencing the genomes of 1000 actinobacteria strains.</title>
        <authorList>
            <person name="Klenk H.-P."/>
        </authorList>
    </citation>
    <scope>NUCLEOTIDE SEQUENCE [LARGE SCALE GENOMIC DNA]</scope>
    <source>
        <strain evidence="1 2">DSM 45784</strain>
    </source>
</reference>
<name>A0A7W7G9D8_9ACTN</name>
<sequence length="35" mass="3527">MFDADLVRAVTADGGAVRLSASLRTLAGAILRAPA</sequence>
<dbReference type="Proteomes" id="UP000542210">
    <property type="component" value="Unassembled WGS sequence"/>
</dbReference>
<dbReference type="AlphaFoldDB" id="A0A7W7G9D8"/>
<gene>
    <name evidence="1" type="ORF">BJ982_002039</name>
</gene>
<evidence type="ECO:0000313" key="2">
    <source>
        <dbReference type="Proteomes" id="UP000542210"/>
    </source>
</evidence>
<comment type="caution">
    <text evidence="1">The sequence shown here is derived from an EMBL/GenBank/DDBJ whole genome shotgun (WGS) entry which is preliminary data.</text>
</comment>
<accession>A0A7W7G9D8</accession>
<protein>
    <submittedName>
        <fullName evidence="1">Uncharacterized protein</fullName>
    </submittedName>
</protein>
<keyword evidence="2" id="KW-1185">Reference proteome</keyword>
<proteinExistence type="predicted"/>
<dbReference type="EMBL" id="JACHND010000001">
    <property type="protein sequence ID" value="MBB4700495.1"/>
    <property type="molecule type" value="Genomic_DNA"/>
</dbReference>